<evidence type="ECO:0000313" key="2">
    <source>
        <dbReference type="Proteomes" id="UP000324748"/>
    </source>
</evidence>
<sequence>MSHVKGRNDLDLDDLLGHLPFTNVEDASQKSYLGEPERESVPFETNLTTNLAASQPPQVFNRTANNQVAQVRPSSSKASPAASAKEWEKITPTFDTVWKAALEVWSWPNAQQCIITLLREGRPLVADHLVNLQENGLLKWQCILANHSTYGANKMYLVYSDEDFTPFVAAVLKKPGSKVTIKLLMDDPARSARRKQAEQPRNVLCA</sequence>
<reference evidence="1 2" key="1">
    <citation type="submission" date="2019-05" db="EMBL/GenBank/DDBJ databases">
        <title>Emergence of the Ug99 lineage of the wheat stem rust pathogen through somatic hybridization.</title>
        <authorList>
            <person name="Li F."/>
            <person name="Upadhyaya N.M."/>
            <person name="Sperschneider J."/>
            <person name="Matny O."/>
            <person name="Nguyen-Phuc H."/>
            <person name="Mago R."/>
            <person name="Raley C."/>
            <person name="Miller M.E."/>
            <person name="Silverstein K.A.T."/>
            <person name="Henningsen E."/>
            <person name="Hirsch C.D."/>
            <person name="Visser B."/>
            <person name="Pretorius Z.A."/>
            <person name="Steffenson B.J."/>
            <person name="Schwessinger B."/>
            <person name="Dodds P.N."/>
            <person name="Figueroa M."/>
        </authorList>
    </citation>
    <scope>NUCLEOTIDE SEQUENCE [LARGE SCALE GENOMIC DNA]</scope>
    <source>
        <strain evidence="1">21-0</strain>
    </source>
</reference>
<dbReference type="AlphaFoldDB" id="A0A5B0MDR0"/>
<dbReference type="OrthoDB" id="10630901at2759"/>
<gene>
    <name evidence="1" type="ORF">PGT21_019301</name>
</gene>
<name>A0A5B0MDR0_PUCGR</name>
<comment type="caution">
    <text evidence="1">The sequence shown here is derived from an EMBL/GenBank/DDBJ whole genome shotgun (WGS) entry which is preliminary data.</text>
</comment>
<evidence type="ECO:0000313" key="1">
    <source>
        <dbReference type="EMBL" id="KAA1074761.1"/>
    </source>
</evidence>
<protein>
    <submittedName>
        <fullName evidence="1">Uncharacterized protein</fullName>
    </submittedName>
</protein>
<proteinExistence type="predicted"/>
<keyword evidence="2" id="KW-1185">Reference proteome</keyword>
<organism evidence="1 2">
    <name type="scientific">Puccinia graminis f. sp. tritici</name>
    <dbReference type="NCBI Taxonomy" id="56615"/>
    <lineage>
        <taxon>Eukaryota</taxon>
        <taxon>Fungi</taxon>
        <taxon>Dikarya</taxon>
        <taxon>Basidiomycota</taxon>
        <taxon>Pucciniomycotina</taxon>
        <taxon>Pucciniomycetes</taxon>
        <taxon>Pucciniales</taxon>
        <taxon>Pucciniaceae</taxon>
        <taxon>Puccinia</taxon>
    </lineage>
</organism>
<accession>A0A5B0MDR0</accession>
<dbReference type="Proteomes" id="UP000324748">
    <property type="component" value="Unassembled WGS sequence"/>
</dbReference>
<dbReference type="EMBL" id="VSWC01000157">
    <property type="protein sequence ID" value="KAA1074761.1"/>
    <property type="molecule type" value="Genomic_DNA"/>
</dbReference>